<keyword evidence="1" id="KW-0732">Signal</keyword>
<protein>
    <submittedName>
        <fullName evidence="2">Uncharacterized protein</fullName>
    </submittedName>
</protein>
<sequence length="226" mass="26084">MKILTPVIGLLVALSFASLSQAGDELCNGGDVILCPDKAPQVLDILERNVLYGFDIHPEENRLRISHGYRIEYAVEDLLRPLRKKTPELHQCLMSYVNDPRFWSEFQYVKNHEFREVDDETSFVVPKNCQKKQVAIQLKTRFSTNQPRYIINLDLWKKMDAFQQATLVLHEILLRNQILNPHWSNNTVQVRYLTALLASAKPVQSKSLELQSHLNEVGLACRPYTP</sequence>
<accession>A0A1Z3N711</accession>
<name>A0A1Z3N711_BDEBC</name>
<evidence type="ECO:0000313" key="3">
    <source>
        <dbReference type="Proteomes" id="UP000197003"/>
    </source>
</evidence>
<gene>
    <name evidence="2" type="ORF">B9G79_06470</name>
</gene>
<dbReference type="EMBL" id="CP020946">
    <property type="protein sequence ID" value="ASD63236.1"/>
    <property type="molecule type" value="Genomic_DNA"/>
</dbReference>
<dbReference type="OrthoDB" id="9963327at2"/>
<feature type="signal peptide" evidence="1">
    <location>
        <begin position="1"/>
        <end position="22"/>
    </location>
</feature>
<dbReference type="AlphaFoldDB" id="A0A1Z3N711"/>
<proteinExistence type="predicted"/>
<evidence type="ECO:0000256" key="1">
    <source>
        <dbReference type="SAM" id="SignalP"/>
    </source>
</evidence>
<dbReference type="RefSeq" id="WP_088564793.1">
    <property type="nucleotide sequence ID" value="NZ_CP020946.1"/>
</dbReference>
<reference evidence="2 3" key="1">
    <citation type="submission" date="2017-04" db="EMBL/GenBank/DDBJ databases">
        <title>Whole genome sequence of Bdellovibrio bacteriovorus strain SSB218315.</title>
        <authorList>
            <person name="Oyedara O."/>
            <person name="Rodriguez-Perez M.A."/>
        </authorList>
    </citation>
    <scope>NUCLEOTIDE SEQUENCE [LARGE SCALE GENOMIC DNA]</scope>
    <source>
        <strain evidence="2 3">SSB218315</strain>
    </source>
</reference>
<feature type="chain" id="PRO_5012938621" evidence="1">
    <location>
        <begin position="23"/>
        <end position="226"/>
    </location>
</feature>
<dbReference type="Proteomes" id="UP000197003">
    <property type="component" value="Chromosome"/>
</dbReference>
<evidence type="ECO:0000313" key="2">
    <source>
        <dbReference type="EMBL" id="ASD63236.1"/>
    </source>
</evidence>
<organism evidence="2 3">
    <name type="scientific">Bdellovibrio bacteriovorus</name>
    <dbReference type="NCBI Taxonomy" id="959"/>
    <lineage>
        <taxon>Bacteria</taxon>
        <taxon>Pseudomonadati</taxon>
        <taxon>Bdellovibrionota</taxon>
        <taxon>Bdellovibrionia</taxon>
        <taxon>Bdellovibrionales</taxon>
        <taxon>Pseudobdellovibrionaceae</taxon>
        <taxon>Bdellovibrio</taxon>
    </lineage>
</organism>